<keyword evidence="1" id="KW-0067">ATP-binding</keyword>
<dbReference type="eggNOG" id="COG0189">
    <property type="taxonomic scope" value="Bacteria"/>
</dbReference>
<accession>X5DIM7</accession>
<feature type="domain" description="ATP-grasp" evidence="2">
    <location>
        <begin position="93"/>
        <end position="149"/>
    </location>
</feature>
<gene>
    <name evidence="3" type="ORF">FH5T_18650</name>
    <name evidence="4" type="ORF">SAMN05444285_12633</name>
</gene>
<dbReference type="RefSeq" id="WP_038561864.1">
    <property type="nucleotide sequence ID" value="NZ_FOHT01000026.1"/>
</dbReference>
<dbReference type="GO" id="GO:0005737">
    <property type="term" value="C:cytoplasm"/>
    <property type="evidence" value="ECO:0007669"/>
    <property type="project" value="TreeGrafter"/>
</dbReference>
<dbReference type="SUPFAM" id="SSF56059">
    <property type="entry name" value="Glutathione synthetase ATP-binding domain-like"/>
    <property type="match status" value="1"/>
</dbReference>
<evidence type="ECO:0000313" key="6">
    <source>
        <dbReference type="Proteomes" id="UP000181981"/>
    </source>
</evidence>
<dbReference type="Gene3D" id="3.30.1490.20">
    <property type="entry name" value="ATP-grasp fold, A domain"/>
    <property type="match status" value="1"/>
</dbReference>
<dbReference type="InterPro" id="IPR013815">
    <property type="entry name" value="ATP_grasp_subdomain_1"/>
</dbReference>
<evidence type="ECO:0000256" key="1">
    <source>
        <dbReference type="PROSITE-ProRule" id="PRU00409"/>
    </source>
</evidence>
<dbReference type="InterPro" id="IPR013651">
    <property type="entry name" value="ATP-grasp_RimK-type"/>
</dbReference>
<reference evidence="3 5" key="1">
    <citation type="submission" date="2014-03" db="EMBL/GenBank/DDBJ databases">
        <title>Complete genome sequence of a deeply braunched marine Bacteroidia bacterium Draconibacterium orientale type strain FH5T.</title>
        <authorList>
            <person name="Li X."/>
            <person name="Wang X."/>
            <person name="Xie Z."/>
            <person name="Du Z."/>
            <person name="Chen G."/>
        </authorList>
    </citation>
    <scope>NUCLEOTIDE SEQUENCE [LARGE SCALE GENOMIC DNA]</scope>
    <source>
        <strain evidence="3 5">FH5</strain>
    </source>
</reference>
<organism evidence="4 6">
    <name type="scientific">Draconibacterium orientale</name>
    <dbReference type="NCBI Taxonomy" id="1168034"/>
    <lineage>
        <taxon>Bacteria</taxon>
        <taxon>Pseudomonadati</taxon>
        <taxon>Bacteroidota</taxon>
        <taxon>Bacteroidia</taxon>
        <taxon>Marinilabiliales</taxon>
        <taxon>Prolixibacteraceae</taxon>
        <taxon>Draconibacterium</taxon>
    </lineage>
</organism>
<dbReference type="EMBL" id="FOHT01000026">
    <property type="protein sequence ID" value="SET86633.1"/>
    <property type="molecule type" value="Genomic_DNA"/>
</dbReference>
<keyword evidence="5" id="KW-1185">Reference proteome</keyword>
<dbReference type="HOGENOM" id="CLU_803313_0_0_10"/>
<evidence type="ECO:0000259" key="2">
    <source>
        <dbReference type="PROSITE" id="PS50975"/>
    </source>
</evidence>
<evidence type="ECO:0000313" key="3">
    <source>
        <dbReference type="EMBL" id="AHW60969.1"/>
    </source>
</evidence>
<dbReference type="GO" id="GO:0005524">
    <property type="term" value="F:ATP binding"/>
    <property type="evidence" value="ECO:0007669"/>
    <property type="project" value="UniProtKB-UniRule"/>
</dbReference>
<dbReference type="Pfam" id="PF08443">
    <property type="entry name" value="RimK"/>
    <property type="match status" value="1"/>
</dbReference>
<sequence>MQIAIHDRSGSFSDIWIEHCIENGIHYKEVNCYNSNIISELKDCDGLMWHWDLTDYKSNLMARQLTQSLERINIKVFPDVDTSWHYDDKVGQKYLLEAIGVPLINTYVFFSKKDADNWLSRTTFPKVFKLRNGAGSSNVRLVKDKPEAERMINIAFGQGFSQTNPFARLKERIWMFRRDKNLTSAQRLLTGVARIFVKNEIEKYSQKEKGYIYFQDFIPQNEFDIRLVIVGTRCFGLRRFCRKGDFRASGSGLKDYDYTKIDTECIRIAFESAQKLNAQSVAFDFISHQGEYKIIELSYAFTSHQFPGFWDQNLNWHKGSVSPQKFMIEDFVNSLVKVHKFVS</sequence>
<dbReference type="GO" id="GO:0016879">
    <property type="term" value="F:ligase activity, forming carbon-nitrogen bonds"/>
    <property type="evidence" value="ECO:0007669"/>
    <property type="project" value="TreeGrafter"/>
</dbReference>
<name>X5DIM7_9BACT</name>
<dbReference type="Proteomes" id="UP000023772">
    <property type="component" value="Chromosome"/>
</dbReference>
<reference evidence="4 6" key="2">
    <citation type="submission" date="2016-10" db="EMBL/GenBank/DDBJ databases">
        <authorList>
            <person name="de Groot N.N."/>
        </authorList>
    </citation>
    <scope>NUCLEOTIDE SEQUENCE [LARGE SCALE GENOMIC DNA]</scope>
    <source>
        <strain evidence="4 6">DSM 25947</strain>
    </source>
</reference>
<evidence type="ECO:0000313" key="4">
    <source>
        <dbReference type="EMBL" id="SET86633.1"/>
    </source>
</evidence>
<dbReference type="InterPro" id="IPR011761">
    <property type="entry name" value="ATP-grasp"/>
</dbReference>
<dbReference type="PANTHER" id="PTHR21621">
    <property type="entry name" value="RIBOSOMAL PROTEIN S6 MODIFICATION PROTEIN"/>
    <property type="match status" value="1"/>
</dbReference>
<dbReference type="Gene3D" id="3.30.470.20">
    <property type="entry name" value="ATP-grasp fold, B domain"/>
    <property type="match status" value="1"/>
</dbReference>
<dbReference type="GO" id="GO:0046872">
    <property type="term" value="F:metal ion binding"/>
    <property type="evidence" value="ECO:0007669"/>
    <property type="project" value="InterPro"/>
</dbReference>
<dbReference type="KEGG" id="dori:FH5T_18650"/>
<evidence type="ECO:0000313" key="5">
    <source>
        <dbReference type="Proteomes" id="UP000023772"/>
    </source>
</evidence>
<dbReference type="AlphaFoldDB" id="X5DIM7"/>
<dbReference type="STRING" id="1168034.FH5T_18650"/>
<proteinExistence type="predicted"/>
<protein>
    <submittedName>
        <fullName evidence="4">RimK-like ATP-grasp domain-containing protein</fullName>
    </submittedName>
</protein>
<dbReference type="EMBL" id="CP007451">
    <property type="protein sequence ID" value="AHW60969.1"/>
    <property type="molecule type" value="Genomic_DNA"/>
</dbReference>
<dbReference type="OrthoDB" id="1704979at2"/>
<keyword evidence="1" id="KW-0547">Nucleotide-binding</keyword>
<dbReference type="PANTHER" id="PTHR21621:SF0">
    <property type="entry name" value="BETA-CITRYLGLUTAMATE SYNTHASE B-RELATED"/>
    <property type="match status" value="1"/>
</dbReference>
<dbReference type="Proteomes" id="UP000181981">
    <property type="component" value="Unassembled WGS sequence"/>
</dbReference>
<dbReference type="PROSITE" id="PS50975">
    <property type="entry name" value="ATP_GRASP"/>
    <property type="match status" value="1"/>
</dbReference>